<keyword evidence="4 5" id="KW-0472">Membrane</keyword>
<sequence>MADLNQPAEADIRRWRRYLADEQAEAAVYRDLAGRRSGEERDILLALAEAEGRHEAHWRDLLGERVGAPRKGALRTRVLGLLARRFGSVFVLALAQRAEARSPYDGDADATSAMAADERIHEEVVRGLAARGRQRLSGTFRAAVFGVNDGLVSNLALVLGIGATGVPTATILFTGIAGLLAGALSMGAGEYVSVRSQRELLEASTPNPATRSVLSHLDEAANELTLVYRAQGMTPEDAEVHAREVLRTVAVATGALDVSRLDGSTAALVDEHEAIGTGMGAAISSFCFFASGALLPVLPYLFGMQGVAAIVVAAVLVGLALLATGAVVGLLSGGPPLKRALRQLVIGFGAAGVTYLLGLLFGTTVA</sequence>
<evidence type="ECO:0000313" key="7">
    <source>
        <dbReference type="Proteomes" id="UP000237104"/>
    </source>
</evidence>
<evidence type="ECO:0000256" key="3">
    <source>
        <dbReference type="ARBA" id="ARBA00022989"/>
    </source>
</evidence>
<accession>A0A2S3Z8M2</accession>
<feature type="transmembrane region" description="Helical" evidence="5">
    <location>
        <begin position="308"/>
        <end position="332"/>
    </location>
</feature>
<protein>
    <submittedName>
        <fullName evidence="6">Rubrerythrin family protein</fullName>
    </submittedName>
</protein>
<dbReference type="InterPro" id="IPR039376">
    <property type="entry name" value="Ferritin_CCC1_N"/>
</dbReference>
<comment type="caution">
    <text evidence="6">The sequence shown here is derived from an EMBL/GenBank/DDBJ whole genome shotgun (WGS) entry which is preliminary data.</text>
</comment>
<evidence type="ECO:0000256" key="1">
    <source>
        <dbReference type="ARBA" id="ARBA00004127"/>
    </source>
</evidence>
<dbReference type="PANTHER" id="PTHR31851">
    <property type="entry name" value="FE(2+)/MN(2+) TRANSPORTER PCL1"/>
    <property type="match status" value="1"/>
</dbReference>
<evidence type="ECO:0000256" key="2">
    <source>
        <dbReference type="ARBA" id="ARBA00022692"/>
    </source>
</evidence>
<proteinExistence type="predicted"/>
<dbReference type="InterPro" id="IPR008217">
    <property type="entry name" value="Ccc1_fam"/>
</dbReference>
<dbReference type="GO" id="GO:0012505">
    <property type="term" value="C:endomembrane system"/>
    <property type="evidence" value="ECO:0007669"/>
    <property type="project" value="UniProtKB-SubCell"/>
</dbReference>
<organism evidence="6 7">
    <name type="scientific">Cryobacterium zongtaii</name>
    <dbReference type="NCBI Taxonomy" id="1259217"/>
    <lineage>
        <taxon>Bacteria</taxon>
        <taxon>Bacillati</taxon>
        <taxon>Actinomycetota</taxon>
        <taxon>Actinomycetes</taxon>
        <taxon>Micrococcales</taxon>
        <taxon>Microbacteriaceae</taxon>
        <taxon>Cryobacterium</taxon>
    </lineage>
</organism>
<comment type="subcellular location">
    <subcellularLocation>
        <location evidence="1">Endomembrane system</location>
        <topology evidence="1">Multi-pass membrane protein</topology>
    </subcellularLocation>
</comment>
<keyword evidence="2 5" id="KW-0812">Transmembrane</keyword>
<dbReference type="CDD" id="cd02433">
    <property type="entry name" value="Nodulin-21_like_2"/>
    <property type="match status" value="1"/>
</dbReference>
<evidence type="ECO:0000313" key="6">
    <source>
        <dbReference type="EMBL" id="POH61909.1"/>
    </source>
</evidence>
<dbReference type="EMBL" id="PPXF01000058">
    <property type="protein sequence ID" value="POH61909.1"/>
    <property type="molecule type" value="Genomic_DNA"/>
</dbReference>
<dbReference type="GO" id="GO:0030026">
    <property type="term" value="P:intracellular manganese ion homeostasis"/>
    <property type="evidence" value="ECO:0007669"/>
    <property type="project" value="InterPro"/>
</dbReference>
<evidence type="ECO:0000256" key="5">
    <source>
        <dbReference type="SAM" id="Phobius"/>
    </source>
</evidence>
<dbReference type="AlphaFoldDB" id="A0A2S3Z8M2"/>
<dbReference type="CDD" id="cd01044">
    <property type="entry name" value="Ferritin_CCC1_N"/>
    <property type="match status" value="1"/>
</dbReference>
<name>A0A2S3Z8M2_9MICO</name>
<dbReference type="Proteomes" id="UP000237104">
    <property type="component" value="Unassembled WGS sequence"/>
</dbReference>
<reference evidence="6 7" key="1">
    <citation type="submission" date="2018-01" db="EMBL/GenBank/DDBJ databases">
        <title>Cryobacterium sp. nov., from glaciers in China.</title>
        <authorList>
            <person name="Liu Q."/>
            <person name="Xin Y.-H."/>
        </authorList>
    </citation>
    <scope>NUCLEOTIDE SEQUENCE [LARGE SCALE GENOMIC DNA]</scope>
    <source>
        <strain evidence="6 7">TMB1-8</strain>
    </source>
</reference>
<feature type="transmembrane region" description="Helical" evidence="5">
    <location>
        <begin position="142"/>
        <end position="163"/>
    </location>
</feature>
<keyword evidence="3 5" id="KW-1133">Transmembrane helix</keyword>
<gene>
    <name evidence="6" type="ORF">C3B59_15165</name>
</gene>
<evidence type="ECO:0000256" key="4">
    <source>
        <dbReference type="ARBA" id="ARBA00023136"/>
    </source>
</evidence>
<feature type="transmembrane region" description="Helical" evidence="5">
    <location>
        <begin position="344"/>
        <end position="365"/>
    </location>
</feature>
<dbReference type="OrthoDB" id="9789677at2"/>
<dbReference type="Pfam" id="PF01988">
    <property type="entry name" value="VIT1"/>
    <property type="match status" value="1"/>
</dbReference>
<feature type="transmembrane region" description="Helical" evidence="5">
    <location>
        <begin position="169"/>
        <end position="188"/>
    </location>
</feature>
<feature type="transmembrane region" description="Helical" evidence="5">
    <location>
        <begin position="281"/>
        <end position="302"/>
    </location>
</feature>
<dbReference type="GO" id="GO:0005384">
    <property type="term" value="F:manganese ion transmembrane transporter activity"/>
    <property type="evidence" value="ECO:0007669"/>
    <property type="project" value="InterPro"/>
</dbReference>